<dbReference type="Proteomes" id="UP000515934">
    <property type="component" value="Chromosome"/>
</dbReference>
<dbReference type="Gene3D" id="3.40.50.2000">
    <property type="entry name" value="Glycogen Phosphorylase B"/>
    <property type="match status" value="2"/>
</dbReference>
<dbReference type="KEGG" id="ldn:H9L06_09200"/>
<keyword evidence="5" id="KW-1185">Reference proteome</keyword>
<keyword evidence="2 4" id="KW-0808">Transferase</keyword>
<keyword evidence="1" id="KW-0328">Glycosyltransferase</keyword>
<dbReference type="Pfam" id="PF13579">
    <property type="entry name" value="Glyco_trans_4_4"/>
    <property type="match status" value="1"/>
</dbReference>
<accession>A0A7G9S3K4</accession>
<dbReference type="PANTHER" id="PTHR12526">
    <property type="entry name" value="GLYCOSYLTRANSFERASE"/>
    <property type="match status" value="1"/>
</dbReference>
<evidence type="ECO:0000313" key="5">
    <source>
        <dbReference type="Proteomes" id="UP000515934"/>
    </source>
</evidence>
<evidence type="ECO:0000259" key="3">
    <source>
        <dbReference type="Pfam" id="PF13579"/>
    </source>
</evidence>
<dbReference type="InterPro" id="IPR028098">
    <property type="entry name" value="Glyco_trans_4-like_N"/>
</dbReference>
<name>A0A7G9S3K4_9MICO</name>
<organism evidence="4 5">
    <name type="scientific">Leucobacter denitrificans</name>
    <dbReference type="NCBI Taxonomy" id="683042"/>
    <lineage>
        <taxon>Bacteria</taxon>
        <taxon>Bacillati</taxon>
        <taxon>Actinomycetota</taxon>
        <taxon>Actinomycetes</taxon>
        <taxon>Micrococcales</taxon>
        <taxon>Microbacteriaceae</taxon>
        <taxon>Leucobacter</taxon>
    </lineage>
</organism>
<gene>
    <name evidence="4" type="ORF">H9L06_09200</name>
</gene>
<evidence type="ECO:0000313" key="4">
    <source>
        <dbReference type="EMBL" id="QNN62429.1"/>
    </source>
</evidence>
<dbReference type="AlphaFoldDB" id="A0A7G9S3K4"/>
<dbReference type="Pfam" id="PF13692">
    <property type="entry name" value="Glyco_trans_1_4"/>
    <property type="match status" value="1"/>
</dbReference>
<dbReference type="GO" id="GO:0016757">
    <property type="term" value="F:glycosyltransferase activity"/>
    <property type="evidence" value="ECO:0007669"/>
    <property type="project" value="UniProtKB-KW"/>
</dbReference>
<sequence length="376" mass="41300">MANSFSESGHTVNVLTVKPARGARTNDADRTYKVRRFPVLRDSSGYVRGYLQYLSFDIPIFFRILFGARRDIFVVEPPPTTGLFVRIASGLRRIPYIYYAADIWSDAAAQTGAPKWILRLVRAVELLAMRGASKIVSVSVDLTERLHEFGVQPPIVTVGNGVDTDRLSKSLQATVTSGETRRESRVFVYAGTASEVHGAEIFVEAMPMVLKTYPDVRLRFIGGGSERDSLIRRVNQLGISHAVTFESTKQIEELAPILRQATVAIASVRPNSGYDFAFPTKLYAAAVCGAKLLYTGNGPARDFVNVELSGEPLGTAVDFDPLSVASAMVELIREEQSIERRIAVSTWAKEALSLKKVSERIVEVASQVVDKEGPKA</sequence>
<feature type="domain" description="Glycosyltransferase subfamily 4-like N-terminal" evidence="3">
    <location>
        <begin position="2"/>
        <end position="161"/>
    </location>
</feature>
<reference evidence="4 5" key="1">
    <citation type="submission" date="2020-08" db="EMBL/GenBank/DDBJ databases">
        <title>Genome sequence of Leucobacter denitrificans KACC 14055T.</title>
        <authorList>
            <person name="Hyun D.-W."/>
            <person name="Bae J.-W."/>
        </authorList>
    </citation>
    <scope>NUCLEOTIDE SEQUENCE [LARGE SCALE GENOMIC DNA]</scope>
    <source>
        <strain evidence="4 5">KACC 14055</strain>
    </source>
</reference>
<protein>
    <submittedName>
        <fullName evidence="4">Glycosyltransferase</fullName>
    </submittedName>
</protein>
<evidence type="ECO:0000256" key="2">
    <source>
        <dbReference type="ARBA" id="ARBA00022679"/>
    </source>
</evidence>
<dbReference type="SUPFAM" id="SSF53756">
    <property type="entry name" value="UDP-Glycosyltransferase/glycogen phosphorylase"/>
    <property type="match status" value="1"/>
</dbReference>
<dbReference type="EMBL" id="CP060716">
    <property type="protein sequence ID" value="QNN62429.1"/>
    <property type="molecule type" value="Genomic_DNA"/>
</dbReference>
<evidence type="ECO:0000256" key="1">
    <source>
        <dbReference type="ARBA" id="ARBA00022676"/>
    </source>
</evidence>
<proteinExistence type="predicted"/>